<keyword evidence="2" id="KW-1185">Reference proteome</keyword>
<name>A0A8J7Q930_9BACT</name>
<evidence type="ECO:0000313" key="2">
    <source>
        <dbReference type="Proteomes" id="UP000664417"/>
    </source>
</evidence>
<dbReference type="RefSeq" id="WP_207859594.1">
    <property type="nucleotide sequence ID" value="NZ_JAFREP010000013.1"/>
</dbReference>
<reference evidence="1" key="1">
    <citation type="submission" date="2021-03" db="EMBL/GenBank/DDBJ databases">
        <authorList>
            <person name="Wang G."/>
        </authorList>
    </citation>
    <scope>NUCLEOTIDE SEQUENCE</scope>
    <source>
        <strain evidence="1">KCTC 12899</strain>
    </source>
</reference>
<dbReference type="EMBL" id="JAFREP010000013">
    <property type="protein sequence ID" value="MBO1319689.1"/>
    <property type="molecule type" value="Genomic_DNA"/>
</dbReference>
<gene>
    <name evidence="1" type="ORF">J3U88_14535</name>
</gene>
<comment type="caution">
    <text evidence="1">The sequence shown here is derived from an EMBL/GenBank/DDBJ whole genome shotgun (WGS) entry which is preliminary data.</text>
</comment>
<evidence type="ECO:0000313" key="1">
    <source>
        <dbReference type="EMBL" id="MBO1319689.1"/>
    </source>
</evidence>
<dbReference type="Proteomes" id="UP000664417">
    <property type="component" value="Unassembled WGS sequence"/>
</dbReference>
<organism evidence="1 2">
    <name type="scientific">Acanthopleuribacter pedis</name>
    <dbReference type="NCBI Taxonomy" id="442870"/>
    <lineage>
        <taxon>Bacteria</taxon>
        <taxon>Pseudomonadati</taxon>
        <taxon>Acidobacteriota</taxon>
        <taxon>Holophagae</taxon>
        <taxon>Acanthopleuribacterales</taxon>
        <taxon>Acanthopleuribacteraceae</taxon>
        <taxon>Acanthopleuribacter</taxon>
    </lineage>
</organism>
<accession>A0A8J7Q930</accession>
<proteinExistence type="predicted"/>
<sequence length="152" mass="17920">MIFASLGILMEKYPFGSDEFFIRDSDVREYIRLLLNCPTEESKPFTTHRWDRFQFFQKAVHCFSFKMTNAALANRGIKMLRLAEDWTDLVEFCQASCDGVVCNFFRSVDLDCEIVSASFERFEPDYVRKVMDHLDLTGAQIDWIDPRFEVNR</sequence>
<dbReference type="AlphaFoldDB" id="A0A8J7Q930"/>
<protein>
    <submittedName>
        <fullName evidence="1">Uncharacterized protein</fullName>
    </submittedName>
</protein>